<gene>
    <name evidence="2" type="ORF">GRF59_11430</name>
</gene>
<reference evidence="2 3" key="1">
    <citation type="submission" date="2019-12" db="EMBL/GenBank/DDBJ databases">
        <title>Paenibacillus sp. nov., an endophytic bacterium isolated from the stem of Dendrobium.</title>
        <authorList>
            <person name="Zhao R."/>
        </authorList>
    </citation>
    <scope>NUCLEOTIDE SEQUENCE [LARGE SCALE GENOMIC DNA]</scope>
    <source>
        <strain evidence="2 3">HJL G12</strain>
    </source>
</reference>
<keyword evidence="3" id="KW-1185">Reference proteome</keyword>
<dbReference type="InterPro" id="IPR011737">
    <property type="entry name" value="CHP02206_TP0381"/>
</dbReference>
<dbReference type="EMBL" id="WUBI01000001">
    <property type="protein sequence ID" value="MWV44244.1"/>
    <property type="molecule type" value="Genomic_DNA"/>
</dbReference>
<feature type="transmembrane region" description="Helical" evidence="1">
    <location>
        <begin position="43"/>
        <end position="63"/>
    </location>
</feature>
<feature type="transmembrane region" description="Helical" evidence="1">
    <location>
        <begin position="206"/>
        <end position="228"/>
    </location>
</feature>
<evidence type="ECO:0000313" key="2">
    <source>
        <dbReference type="EMBL" id="MWV44244.1"/>
    </source>
</evidence>
<evidence type="ECO:0000313" key="3">
    <source>
        <dbReference type="Proteomes" id="UP000460318"/>
    </source>
</evidence>
<accession>A0A7X3IHY4</accession>
<keyword evidence="1" id="KW-1133">Transmembrane helix</keyword>
<feature type="transmembrane region" description="Helical" evidence="1">
    <location>
        <begin position="129"/>
        <end position="149"/>
    </location>
</feature>
<dbReference type="AlphaFoldDB" id="A0A7X3IHY4"/>
<dbReference type="Proteomes" id="UP000460318">
    <property type="component" value="Unassembled WGS sequence"/>
</dbReference>
<dbReference type="Pfam" id="PF14808">
    <property type="entry name" value="TMEM164"/>
    <property type="match status" value="1"/>
</dbReference>
<organism evidence="2 3">
    <name type="scientific">Paenibacillus dendrobii</name>
    <dbReference type="NCBI Taxonomy" id="2691084"/>
    <lineage>
        <taxon>Bacteria</taxon>
        <taxon>Bacillati</taxon>
        <taxon>Bacillota</taxon>
        <taxon>Bacilli</taxon>
        <taxon>Bacillales</taxon>
        <taxon>Paenibacillaceae</taxon>
        <taxon>Paenibacillus</taxon>
    </lineage>
</organism>
<dbReference type="NCBIfam" id="TIGR02206">
    <property type="entry name" value="intg_mem_TP0381"/>
    <property type="match status" value="1"/>
</dbReference>
<dbReference type="RefSeq" id="WP_160497678.1">
    <property type="nucleotide sequence ID" value="NZ_WUBI01000001.1"/>
</dbReference>
<protein>
    <submittedName>
        <fullName evidence="2">TIGR02206 family membrane protein</fullName>
    </submittedName>
</protein>
<keyword evidence="1" id="KW-0472">Membrane</keyword>
<name>A0A7X3IHY4_9BACL</name>
<feature type="transmembrane region" description="Helical" evidence="1">
    <location>
        <begin position="12"/>
        <end position="31"/>
    </location>
</feature>
<feature type="transmembrane region" description="Helical" evidence="1">
    <location>
        <begin position="161"/>
        <end position="186"/>
    </location>
</feature>
<proteinExistence type="predicted"/>
<keyword evidence="1" id="KW-0812">Transmembrane</keyword>
<feature type="transmembrane region" description="Helical" evidence="1">
    <location>
        <begin position="98"/>
        <end position="117"/>
    </location>
</feature>
<comment type="caution">
    <text evidence="2">The sequence shown here is derived from an EMBL/GenBank/DDBJ whole genome shotgun (WGS) entry which is preliminary data.</text>
</comment>
<sequence>MFMSEPFVLFSSSHLLALLLLVITSLLLYAFKGFLQHNPRGKSIVRYALAGLLAGSEAILDIWNISKGACSPRYTLPLELCSLTLLLSIAMLLTKSRLLYGILFFAGIGGALQALITPNLAYAFPHIRFYQFFAAHILIILASLYMTWIENYRPTWKSIGLTMIFLNIAALLVGIADYELGANYMFLMHKPSTASILDFLGPYPVYLLAEEGIALFIFTIMYLLFFVLPGKRSNAGKTRGHSAI</sequence>
<evidence type="ECO:0000256" key="1">
    <source>
        <dbReference type="SAM" id="Phobius"/>
    </source>
</evidence>